<evidence type="ECO:0000313" key="4">
    <source>
        <dbReference type="Proteomes" id="UP001596550"/>
    </source>
</evidence>
<organism evidence="3 4">
    <name type="scientific">Chryseobacterium zhengzhouense</name>
    <dbReference type="NCBI Taxonomy" id="1636086"/>
    <lineage>
        <taxon>Bacteria</taxon>
        <taxon>Pseudomonadati</taxon>
        <taxon>Bacteroidota</taxon>
        <taxon>Flavobacteriia</taxon>
        <taxon>Flavobacteriales</taxon>
        <taxon>Weeksellaceae</taxon>
        <taxon>Chryseobacterium group</taxon>
        <taxon>Chryseobacterium</taxon>
    </lineage>
</organism>
<keyword evidence="4" id="KW-1185">Reference proteome</keyword>
<dbReference type="SUPFAM" id="SSF52047">
    <property type="entry name" value="RNI-like"/>
    <property type="match status" value="1"/>
</dbReference>
<protein>
    <submittedName>
        <fullName evidence="3">Leucine-rich repeat domain-containing protein</fullName>
    </submittedName>
</protein>
<evidence type="ECO:0000259" key="2">
    <source>
        <dbReference type="Pfam" id="PF23598"/>
    </source>
</evidence>
<name>A0ABW2M1M6_9FLAO</name>
<dbReference type="InterPro" id="IPR055414">
    <property type="entry name" value="LRR_R13L4/SHOC2-like"/>
</dbReference>
<evidence type="ECO:0000313" key="3">
    <source>
        <dbReference type="EMBL" id="MFC7348749.1"/>
    </source>
</evidence>
<comment type="caution">
    <text evidence="3">The sequence shown here is derived from an EMBL/GenBank/DDBJ whole genome shotgun (WGS) entry which is preliminary data.</text>
</comment>
<proteinExistence type="predicted"/>
<feature type="domain" description="Disease resistance R13L4/SHOC-2-like LRR" evidence="2">
    <location>
        <begin position="39"/>
        <end position="153"/>
    </location>
</feature>
<dbReference type="PANTHER" id="PTHR47186:SF3">
    <property type="entry name" value="OS09G0267800 PROTEIN"/>
    <property type="match status" value="1"/>
</dbReference>
<dbReference type="Proteomes" id="UP001596550">
    <property type="component" value="Unassembled WGS sequence"/>
</dbReference>
<gene>
    <name evidence="3" type="ORF">ACFQO9_18675</name>
</gene>
<dbReference type="PANTHER" id="PTHR47186">
    <property type="entry name" value="LEUCINE-RICH REPEAT-CONTAINING PROTEIN 57"/>
    <property type="match status" value="1"/>
</dbReference>
<dbReference type="Gene3D" id="3.80.10.10">
    <property type="entry name" value="Ribonuclease Inhibitor"/>
    <property type="match status" value="1"/>
</dbReference>
<dbReference type="InterPro" id="IPR032675">
    <property type="entry name" value="LRR_dom_sf"/>
</dbReference>
<evidence type="ECO:0000256" key="1">
    <source>
        <dbReference type="ARBA" id="ARBA00022737"/>
    </source>
</evidence>
<sequence>MYFFKKTKFSSLSEVIQNPENCKKLSLLFIEYNLKDKGAIFSQFINLKVLEIQADPSIYDLDDFELPKEIAGLKKLKTIWLLNLPFKTFPEWITGIKSLKYLMIRGNDIDTIPDSICELDNLKTLRLENCNLNKLPATLKKMQNLRSLGLCDTKLTDLNPNLFPKKLKEINLSGSRLKDDNFES</sequence>
<keyword evidence="1" id="KW-0677">Repeat</keyword>
<dbReference type="EMBL" id="JBHTCR010000013">
    <property type="protein sequence ID" value="MFC7348749.1"/>
    <property type="molecule type" value="Genomic_DNA"/>
</dbReference>
<accession>A0ABW2M1M6</accession>
<dbReference type="Pfam" id="PF23598">
    <property type="entry name" value="LRR_14"/>
    <property type="match status" value="1"/>
</dbReference>
<dbReference type="RefSeq" id="WP_378183070.1">
    <property type="nucleotide sequence ID" value="NZ_JBHTCR010000013.1"/>
</dbReference>
<reference evidence="4" key="1">
    <citation type="journal article" date="2019" name="Int. J. Syst. Evol. Microbiol.">
        <title>The Global Catalogue of Microorganisms (GCM) 10K type strain sequencing project: providing services to taxonomists for standard genome sequencing and annotation.</title>
        <authorList>
            <consortium name="The Broad Institute Genomics Platform"/>
            <consortium name="The Broad Institute Genome Sequencing Center for Infectious Disease"/>
            <person name="Wu L."/>
            <person name="Ma J."/>
        </authorList>
    </citation>
    <scope>NUCLEOTIDE SEQUENCE [LARGE SCALE GENOMIC DNA]</scope>
    <source>
        <strain evidence="4">CCUG 54781</strain>
    </source>
</reference>